<feature type="region of interest" description="Disordered" evidence="3">
    <location>
        <begin position="341"/>
        <end position="366"/>
    </location>
</feature>
<keyword evidence="2" id="KW-0943">RNA-mediated gene silencing</keyword>
<dbReference type="Pfam" id="PF03468">
    <property type="entry name" value="XS"/>
    <property type="match status" value="1"/>
</dbReference>
<organism evidence="7 8">
    <name type="scientific">Vitis vinifera</name>
    <name type="common">Grape</name>
    <dbReference type="NCBI Taxonomy" id="29760"/>
    <lineage>
        <taxon>Eukaryota</taxon>
        <taxon>Viridiplantae</taxon>
        <taxon>Streptophyta</taxon>
        <taxon>Embryophyta</taxon>
        <taxon>Tracheophyta</taxon>
        <taxon>Spermatophyta</taxon>
        <taxon>Magnoliopsida</taxon>
        <taxon>eudicotyledons</taxon>
        <taxon>Gunneridae</taxon>
        <taxon>Pentapetalae</taxon>
        <taxon>rosids</taxon>
        <taxon>Vitales</taxon>
        <taxon>Vitaceae</taxon>
        <taxon>Viteae</taxon>
        <taxon>Vitis</taxon>
    </lineage>
</organism>
<evidence type="ECO:0000256" key="2">
    <source>
        <dbReference type="ARBA" id="ARBA00023158"/>
    </source>
</evidence>
<dbReference type="Proteomes" id="UP001227230">
    <property type="component" value="Chromosome 11"/>
</dbReference>
<evidence type="ECO:0000313" key="7">
    <source>
        <dbReference type="EMBL" id="WJZ98699.1"/>
    </source>
</evidence>
<keyword evidence="8" id="KW-1185">Reference proteome</keyword>
<dbReference type="InterPro" id="IPR045177">
    <property type="entry name" value="FDM1-5/IDN2"/>
</dbReference>
<feature type="domain" description="Factor of DNA methylation 1-5/IDN2" evidence="5">
    <location>
        <begin position="495"/>
        <end position="625"/>
    </location>
</feature>
<feature type="domain" description="XS" evidence="4">
    <location>
        <begin position="115"/>
        <end position="215"/>
    </location>
</feature>
<dbReference type="InterPro" id="IPR005379">
    <property type="entry name" value="FDM1-5/IDN2_XH"/>
</dbReference>
<feature type="compositionally biased region" description="Basic and acidic residues" evidence="3">
    <location>
        <begin position="341"/>
        <end position="357"/>
    </location>
</feature>
<protein>
    <recommendedName>
        <fullName evidence="9">Factor of DNA methylation 1</fullName>
    </recommendedName>
</protein>
<feature type="domain" description="Zinc finger-XS" evidence="6">
    <location>
        <begin position="43"/>
        <end position="85"/>
    </location>
</feature>
<evidence type="ECO:0000259" key="6">
    <source>
        <dbReference type="Pfam" id="PF03470"/>
    </source>
</evidence>
<dbReference type="PANTHER" id="PTHR21596:SF3">
    <property type="entry name" value="FACTOR OF DNA METHYLATION 1-RELATED"/>
    <property type="match status" value="1"/>
</dbReference>
<dbReference type="Pfam" id="PF03470">
    <property type="entry name" value="zf-XS"/>
    <property type="match status" value="1"/>
</dbReference>
<dbReference type="InterPro" id="IPR005381">
    <property type="entry name" value="Znf-XS_domain"/>
</dbReference>
<keyword evidence="1" id="KW-0175">Coiled coil</keyword>
<evidence type="ECO:0000256" key="1">
    <source>
        <dbReference type="ARBA" id="ARBA00023054"/>
    </source>
</evidence>
<evidence type="ECO:0000256" key="3">
    <source>
        <dbReference type="SAM" id="MobiDB-lite"/>
    </source>
</evidence>
<gene>
    <name evidence="7" type="ORF">VitviT2T_017209</name>
</gene>
<accession>A0ABY9CU95</accession>
<dbReference type="PANTHER" id="PTHR21596">
    <property type="entry name" value="RIBONUCLEASE P SUBUNIT P38"/>
    <property type="match status" value="1"/>
</dbReference>
<sequence>MDYSSDEESDISESEIVEYKEKPYEQLKTGKYKVKGTNGTLRCPFCAGKKKQDYRYKDLLQHASGVAKGSANRSAKQKANHLALAKYLETDLASESDQAPRAVEPKPVTRTQEQDDLFVWPWTGIITNIVTEQKNAYWLKKFSKHKPLEVHTFWNDMDQTALAIVRFNNDWTGFMNATAFEKAFEADRHSKKEWNVQKQHPGSNIYGWVARADDYISEGPVGEYLRKTGELKTISDIVEAAKQDRNTIVANLANEIDLKNENLDELQYKYNEKSMSLSRMLEEKDKLHHAFYEETRKMQRLARDHVQRILGEQEKLNYELDSKRKELDNWSKELNKREALTEREKQKLDDEKKKNNDRNNSLQMASIEQRKADENVLKLVEEQKREKEEALSKILQLEKQLDAKQKLEMEIEEIKGKLQVMKHLGDEDDTAVQNKMKEMNEELEEKVGEMENLESLNQTLIVKERQSNDELQAARTELITGLKDMLSGRTNIGLKRMGELDEKPFLNTCKQRFSLEEANVQAYTLVSLWQDNLKKPEWHPFKIVEVEGETLEIINEEDEKLQKLKQEWGDEIYMAVTKSLKEINEYNPSGRYTVFELWNFKEGRKATLKEVIQYILKNMKTLKRKR</sequence>
<dbReference type="Pfam" id="PF03469">
    <property type="entry name" value="XH"/>
    <property type="match status" value="1"/>
</dbReference>
<reference evidence="7 8" key="1">
    <citation type="journal article" date="2023" name="Hortic Res">
        <title>The complete reference genome for grapevine (Vitis vinifera L.) genetics and breeding.</title>
        <authorList>
            <person name="Shi X."/>
            <person name="Cao S."/>
            <person name="Wang X."/>
            <person name="Huang S."/>
            <person name="Wang Y."/>
            <person name="Liu Z."/>
            <person name="Liu W."/>
            <person name="Leng X."/>
            <person name="Peng Y."/>
            <person name="Wang N."/>
            <person name="Wang Y."/>
            <person name="Ma Z."/>
            <person name="Xu X."/>
            <person name="Zhang F."/>
            <person name="Xue H."/>
            <person name="Zhong H."/>
            <person name="Wang Y."/>
            <person name="Zhang K."/>
            <person name="Velt A."/>
            <person name="Avia K."/>
            <person name="Holtgrawe D."/>
            <person name="Grimplet J."/>
            <person name="Matus J.T."/>
            <person name="Ware D."/>
            <person name="Wu X."/>
            <person name="Wang H."/>
            <person name="Liu C."/>
            <person name="Fang Y."/>
            <person name="Rustenholz C."/>
            <person name="Cheng Z."/>
            <person name="Xiao H."/>
            <person name="Zhou Y."/>
        </authorList>
    </citation>
    <scope>NUCLEOTIDE SEQUENCE [LARGE SCALE GENOMIC DNA]</scope>
    <source>
        <strain evidence="8">cv. Pinot noir / PN40024</strain>
        <tissue evidence="7">Leaf</tissue>
    </source>
</reference>
<proteinExistence type="predicted"/>
<name>A0ABY9CU95_VITVI</name>
<evidence type="ECO:0008006" key="9">
    <source>
        <dbReference type="Google" id="ProtNLM"/>
    </source>
</evidence>
<evidence type="ECO:0000259" key="5">
    <source>
        <dbReference type="Pfam" id="PF03469"/>
    </source>
</evidence>
<dbReference type="EMBL" id="CP126658">
    <property type="protein sequence ID" value="WJZ98699.1"/>
    <property type="molecule type" value="Genomic_DNA"/>
</dbReference>
<evidence type="ECO:0000259" key="4">
    <source>
        <dbReference type="Pfam" id="PF03468"/>
    </source>
</evidence>
<evidence type="ECO:0000313" key="8">
    <source>
        <dbReference type="Proteomes" id="UP001227230"/>
    </source>
</evidence>
<dbReference type="InterPro" id="IPR005380">
    <property type="entry name" value="XS_domain"/>
</dbReference>
<dbReference type="InterPro" id="IPR038588">
    <property type="entry name" value="XS_domain_sf"/>
</dbReference>
<dbReference type="Gene3D" id="3.30.70.2890">
    <property type="entry name" value="XS domain"/>
    <property type="match status" value="1"/>
</dbReference>